<gene>
    <name evidence="2" type="ORF">AS188_12195</name>
    <name evidence="4" type="ORF">AUQ48_10460</name>
    <name evidence="3" type="ORF">KFL01_18820</name>
</gene>
<evidence type="ECO:0000313" key="7">
    <source>
        <dbReference type="Proteomes" id="UP000321155"/>
    </source>
</evidence>
<dbReference type="EMBL" id="CP013254">
    <property type="protein sequence ID" value="ALU40389.1"/>
    <property type="molecule type" value="Genomic_DNA"/>
</dbReference>
<dbReference type="RefSeq" id="WP_058859078.1">
    <property type="nucleotide sequence ID" value="NZ_BJZR01000050.1"/>
</dbReference>
<proteinExistence type="predicted"/>
<evidence type="ECO:0000256" key="1">
    <source>
        <dbReference type="SAM" id="MobiDB-lite"/>
    </source>
</evidence>
<dbReference type="OrthoDB" id="3213600at2"/>
<organism evidence="2 5">
    <name type="scientific">Kocuria flava</name>
    <dbReference type="NCBI Taxonomy" id="446860"/>
    <lineage>
        <taxon>Bacteria</taxon>
        <taxon>Bacillati</taxon>
        <taxon>Actinomycetota</taxon>
        <taxon>Actinomycetes</taxon>
        <taxon>Micrococcales</taxon>
        <taxon>Micrococcaceae</taxon>
        <taxon>Kocuria</taxon>
    </lineage>
</organism>
<dbReference type="STRING" id="446860.AS188_12195"/>
<reference evidence="2 5" key="1">
    <citation type="submission" date="2015-11" db="EMBL/GenBank/DDBJ databases">
        <title>Complete Genome Sequence of Kocuria flava strain HO-9041.</title>
        <authorList>
            <person name="Zhou M."/>
            <person name="Dai J."/>
        </authorList>
    </citation>
    <scope>NUCLEOTIDE SEQUENCE [LARGE SCALE GENOMIC DNA]</scope>
    <source>
        <strain evidence="2 5">HO-9041</strain>
    </source>
</reference>
<accession>A0A0U3HBS9</accession>
<name>A0A0U3HBS9_9MICC</name>
<dbReference type="EMBL" id="LOMZ01000001">
    <property type="protein sequence ID" value="PLC12564.1"/>
    <property type="molecule type" value="Genomic_DNA"/>
</dbReference>
<evidence type="ECO:0000313" key="4">
    <source>
        <dbReference type="EMBL" id="PLC12564.1"/>
    </source>
</evidence>
<keyword evidence="7" id="KW-1185">Reference proteome</keyword>
<dbReference type="EMBL" id="BJZR01000050">
    <property type="protein sequence ID" value="GEO92576.1"/>
    <property type="molecule type" value="Genomic_DNA"/>
</dbReference>
<dbReference type="AlphaFoldDB" id="A0A0U3HBS9"/>
<evidence type="ECO:0000313" key="2">
    <source>
        <dbReference type="EMBL" id="ALU40389.1"/>
    </source>
</evidence>
<sequence>MSAEELENFETGLELQLYREYRDVAKLFRFVVETDRRFYLANSVRVEPVHTGGTLYFDVELKDAWVWDVYRSARFVKNVRVLSVKDVNVEELAHADPFAVPGTGPAGGDGPESPAGL</sequence>
<dbReference type="InterPro" id="IPR019592">
    <property type="entry name" value="DUF2469"/>
</dbReference>
<evidence type="ECO:0008006" key="8">
    <source>
        <dbReference type="Google" id="ProtNLM"/>
    </source>
</evidence>
<dbReference type="Proteomes" id="UP000321155">
    <property type="component" value="Unassembled WGS sequence"/>
</dbReference>
<dbReference type="Proteomes" id="UP000234632">
    <property type="component" value="Unassembled WGS sequence"/>
</dbReference>
<evidence type="ECO:0000313" key="3">
    <source>
        <dbReference type="EMBL" id="GEO92576.1"/>
    </source>
</evidence>
<dbReference type="KEGG" id="kfv:AS188_12195"/>
<evidence type="ECO:0000313" key="6">
    <source>
        <dbReference type="Proteomes" id="UP000234632"/>
    </source>
</evidence>
<protein>
    <recommendedName>
        <fullName evidence="8">Protein often found in actinomycetes clustered with signal peptidase and/or RNaseHII</fullName>
    </recommendedName>
</protein>
<feature type="region of interest" description="Disordered" evidence="1">
    <location>
        <begin position="97"/>
        <end position="117"/>
    </location>
</feature>
<reference evidence="4 6" key="2">
    <citation type="submission" date="2015-12" db="EMBL/GenBank/DDBJ databases">
        <authorList>
            <person name="Shamseldin A."/>
            <person name="Moawad H."/>
            <person name="Abd El-Rahim W.M."/>
            <person name="Sadowsky M.J."/>
        </authorList>
    </citation>
    <scope>NUCLEOTIDE SEQUENCE [LARGE SCALE GENOMIC DNA]</scope>
    <source>
        <strain evidence="4 6">S43</strain>
    </source>
</reference>
<dbReference type="Pfam" id="PF10611">
    <property type="entry name" value="DUF2469"/>
    <property type="match status" value="1"/>
</dbReference>
<dbReference type="Proteomes" id="UP000057181">
    <property type="component" value="Chromosome"/>
</dbReference>
<reference evidence="3 7" key="3">
    <citation type="submission" date="2019-07" db="EMBL/GenBank/DDBJ databases">
        <title>Whole genome shotgun sequence of Kocuria flava NBRC 107626.</title>
        <authorList>
            <person name="Hosoyama A."/>
            <person name="Uohara A."/>
            <person name="Ohji S."/>
            <person name="Ichikawa N."/>
        </authorList>
    </citation>
    <scope>NUCLEOTIDE SEQUENCE [LARGE SCALE GENOMIC DNA]</scope>
    <source>
        <strain evidence="3 7">NBRC 107626</strain>
    </source>
</reference>
<evidence type="ECO:0000313" key="5">
    <source>
        <dbReference type="Proteomes" id="UP000057181"/>
    </source>
</evidence>